<dbReference type="InterPro" id="IPR004265">
    <property type="entry name" value="Dirigent"/>
</dbReference>
<evidence type="ECO:0000256" key="1">
    <source>
        <dbReference type="ARBA" id="ARBA00010746"/>
    </source>
</evidence>
<evidence type="ECO:0000256" key="2">
    <source>
        <dbReference type="ARBA" id="ARBA00011738"/>
    </source>
</evidence>
<proteinExistence type="inferred from homology"/>
<comment type="caution">
    <text evidence="6">The sequence shown here is derived from an EMBL/GenBank/DDBJ whole genome shotgun (WGS) entry which is preliminary data.</text>
</comment>
<keyword evidence="3 4" id="KW-0964">Secreted</keyword>
<organism evidence="6 7">
    <name type="scientific">Coptis chinensis</name>
    <dbReference type="NCBI Taxonomy" id="261450"/>
    <lineage>
        <taxon>Eukaryota</taxon>
        <taxon>Viridiplantae</taxon>
        <taxon>Streptophyta</taxon>
        <taxon>Embryophyta</taxon>
        <taxon>Tracheophyta</taxon>
        <taxon>Spermatophyta</taxon>
        <taxon>Magnoliopsida</taxon>
        <taxon>Ranunculales</taxon>
        <taxon>Ranunculaceae</taxon>
        <taxon>Coptidoideae</taxon>
        <taxon>Coptis</taxon>
    </lineage>
</organism>
<dbReference type="GO" id="GO:0048046">
    <property type="term" value="C:apoplast"/>
    <property type="evidence" value="ECO:0007669"/>
    <property type="project" value="UniProtKB-SubCell"/>
</dbReference>
<comment type="subunit">
    <text evidence="2 4">Homodimer.</text>
</comment>
<keyword evidence="7" id="KW-1185">Reference proteome</keyword>
<feature type="region of interest" description="Disordered" evidence="5">
    <location>
        <begin position="267"/>
        <end position="287"/>
    </location>
</feature>
<evidence type="ECO:0000256" key="5">
    <source>
        <dbReference type="SAM" id="MobiDB-lite"/>
    </source>
</evidence>
<dbReference type="OrthoDB" id="1864232at2759"/>
<comment type="function">
    <text evidence="4">Dirigent proteins impart stereoselectivity on the phenoxy radical-coupling reaction, yielding optically active lignans from two molecules of coniferyl alcohol in the biosynthesis of lignans, flavonolignans, and alkaloids and thus plays a central role in plant secondary metabolism.</text>
</comment>
<feature type="signal peptide" evidence="4">
    <location>
        <begin position="1"/>
        <end position="20"/>
    </location>
</feature>
<keyword evidence="4" id="KW-0052">Apoplast</keyword>
<dbReference type="Proteomes" id="UP000631114">
    <property type="component" value="Unassembled WGS sequence"/>
</dbReference>
<protein>
    <recommendedName>
        <fullName evidence="4">Dirigent protein</fullName>
    </recommendedName>
</protein>
<comment type="subcellular location">
    <subcellularLocation>
        <location evidence="4">Secreted</location>
        <location evidence="4">Extracellular space</location>
        <location evidence="4">Apoplast</location>
    </subcellularLocation>
</comment>
<sequence length="287" mass="30983">MMKVITLVLLVSLLIEAAICVEGDDQNWSTTQHEEDLDVNLGLGKEKVTRLHFYFHDIERGNKPSAVTIAEANSTKNSPYAFGELFMADDALTVGPELTSKIVGRAQGLYGSADQQDIGLVMALTLHFTEGKYNGSDLSILGRNGSLHSPREFPIVGGTGLFRYARGVAVANTYSVNTTTRVARLRLYVGGTGLFRFARGVAVVNTYSFNSTTGDAVVEYNVTAIHYYQLIIIAFGEDRKLISGCEASGSKEAARGEKVESRYSWGKGGLMSGCEASGSKEAARGEK</sequence>
<evidence type="ECO:0000313" key="7">
    <source>
        <dbReference type="Proteomes" id="UP000631114"/>
    </source>
</evidence>
<dbReference type="Pfam" id="PF03018">
    <property type="entry name" value="Dirigent"/>
    <property type="match status" value="1"/>
</dbReference>
<reference evidence="6 7" key="1">
    <citation type="submission" date="2020-10" db="EMBL/GenBank/DDBJ databases">
        <title>The Coptis chinensis genome and diversification of protoberbering-type alkaloids.</title>
        <authorList>
            <person name="Wang B."/>
            <person name="Shu S."/>
            <person name="Song C."/>
            <person name="Liu Y."/>
        </authorList>
    </citation>
    <scope>NUCLEOTIDE SEQUENCE [LARGE SCALE GENOMIC DNA]</scope>
    <source>
        <strain evidence="6">HL-2020</strain>
        <tissue evidence="6">Leaf</tissue>
    </source>
</reference>
<dbReference type="GO" id="GO:0009699">
    <property type="term" value="P:phenylpropanoid biosynthetic process"/>
    <property type="evidence" value="ECO:0007669"/>
    <property type="project" value="UniProtKB-ARBA"/>
</dbReference>
<comment type="similarity">
    <text evidence="1 4">Belongs to the plant dirigent protein family.</text>
</comment>
<feature type="chain" id="PRO_5033097221" description="Dirigent protein" evidence="4">
    <location>
        <begin position="21"/>
        <end position="287"/>
    </location>
</feature>
<name>A0A835IN53_9MAGN</name>
<evidence type="ECO:0000256" key="4">
    <source>
        <dbReference type="RuleBase" id="RU363099"/>
    </source>
</evidence>
<dbReference type="AlphaFoldDB" id="A0A835IN53"/>
<evidence type="ECO:0000313" key="6">
    <source>
        <dbReference type="EMBL" id="KAF9620766.1"/>
    </source>
</evidence>
<evidence type="ECO:0000256" key="3">
    <source>
        <dbReference type="ARBA" id="ARBA00022525"/>
    </source>
</evidence>
<dbReference type="PANTHER" id="PTHR21495">
    <property type="entry name" value="NUCLEOPORIN-RELATED"/>
    <property type="match status" value="1"/>
</dbReference>
<feature type="non-terminal residue" evidence="6">
    <location>
        <position position="1"/>
    </location>
</feature>
<keyword evidence="4" id="KW-0732">Signal</keyword>
<accession>A0A835IN53</accession>
<dbReference type="Gene3D" id="2.40.480.10">
    <property type="entry name" value="Allene oxide cyclase-like"/>
    <property type="match status" value="1"/>
</dbReference>
<gene>
    <name evidence="6" type="ORF">IFM89_014499</name>
</gene>
<dbReference type="EMBL" id="JADFTS010000002">
    <property type="protein sequence ID" value="KAF9620766.1"/>
    <property type="molecule type" value="Genomic_DNA"/>
</dbReference>
<dbReference type="InterPro" id="IPR044859">
    <property type="entry name" value="Allene_oxi_cyc_Dirigent"/>
</dbReference>